<reference evidence="3" key="2">
    <citation type="journal article" date="2021" name="PeerJ">
        <title>Extensive microbial diversity within the chicken gut microbiome revealed by metagenomics and culture.</title>
        <authorList>
            <person name="Gilroy R."/>
            <person name="Ravi A."/>
            <person name="Getino M."/>
            <person name="Pursley I."/>
            <person name="Horton D.L."/>
            <person name="Alikhan N.F."/>
            <person name="Baker D."/>
            <person name="Gharbi K."/>
            <person name="Hall N."/>
            <person name="Watson M."/>
            <person name="Adriaenssens E.M."/>
            <person name="Foster-Nyarko E."/>
            <person name="Jarju S."/>
            <person name="Secka A."/>
            <person name="Antonio M."/>
            <person name="Oren A."/>
            <person name="Chaudhuri R.R."/>
            <person name="La Ragione R."/>
            <person name="Hildebrand F."/>
            <person name="Pallen M.J."/>
        </authorList>
    </citation>
    <scope>NUCLEOTIDE SEQUENCE</scope>
    <source>
        <strain evidence="3">CHK181-108</strain>
    </source>
</reference>
<dbReference type="Gene3D" id="3.40.190.10">
    <property type="entry name" value="Periplasmic binding protein-like II"/>
    <property type="match status" value="1"/>
</dbReference>
<feature type="region of interest" description="Disordered" evidence="1">
    <location>
        <begin position="26"/>
        <end position="46"/>
    </location>
</feature>
<name>A0A9D1KPB0_9FIRM</name>
<dbReference type="Pfam" id="PF01547">
    <property type="entry name" value="SBP_bac_1"/>
    <property type="match status" value="1"/>
</dbReference>
<evidence type="ECO:0000256" key="1">
    <source>
        <dbReference type="SAM" id="MobiDB-lite"/>
    </source>
</evidence>
<gene>
    <name evidence="3" type="ORF">IAA60_05775</name>
</gene>
<reference evidence="3" key="1">
    <citation type="submission" date="2020-10" db="EMBL/GenBank/DDBJ databases">
        <authorList>
            <person name="Gilroy R."/>
        </authorList>
    </citation>
    <scope>NUCLEOTIDE SEQUENCE</scope>
    <source>
        <strain evidence="3">CHK181-108</strain>
    </source>
</reference>
<dbReference type="EMBL" id="DVLU01000055">
    <property type="protein sequence ID" value="HIT85398.1"/>
    <property type="molecule type" value="Genomic_DNA"/>
</dbReference>
<dbReference type="Proteomes" id="UP000824165">
    <property type="component" value="Unassembled WGS sequence"/>
</dbReference>
<dbReference type="InterPro" id="IPR050490">
    <property type="entry name" value="Bact_solute-bd_prot1"/>
</dbReference>
<feature type="chain" id="PRO_5039432519" evidence="2">
    <location>
        <begin position="21"/>
        <end position="472"/>
    </location>
</feature>
<proteinExistence type="predicted"/>
<evidence type="ECO:0000313" key="4">
    <source>
        <dbReference type="Proteomes" id="UP000824165"/>
    </source>
</evidence>
<feature type="compositionally biased region" description="Low complexity" evidence="1">
    <location>
        <begin position="26"/>
        <end position="40"/>
    </location>
</feature>
<accession>A0A9D1KPB0</accession>
<evidence type="ECO:0000256" key="2">
    <source>
        <dbReference type="SAM" id="SignalP"/>
    </source>
</evidence>
<sequence length="472" mass="52081">MKFKKLISAALAAAAAAALAAGCSQDTENTGETTSSSSGGKVQISVGAWPSQNSNETLYNQYMDMKARFEEANPDIEIIPDNWSFSLDTFMAKAAGGALPTLYEGYYTEANRIIDAGYCADLTEYVEKYGYDTKIKEQLMSLVSKDGKYYAIPKSGYTMGLYLNKNMLEAAGEVNEDGSIKVPDTYQELAEMAGRIREKTGQAGIAVCTANGTGGWNFLNIAWSFGTKFMEQDENGKWIATFDSPECVAALQYIKDLKWKYNALLESSFITGTEQQKFFSADQAAMFIGTPPQDELVKLYGMSNEDICIASLPKGDGGRYAQIGGTISFVNSNATPEQIDACFKWIEFANWGYAIDDAAKTAMEEQYQVRAEQGLPIGFYQYSPWTDDTERSEFEKSVIDANANIPAENVESFNNPPEDLQTKPEEPMKCQELYTVLDSCIQEVITNENADPAALIKNAQETFQKDYLDSAE</sequence>
<dbReference type="AlphaFoldDB" id="A0A9D1KPB0"/>
<feature type="signal peptide" evidence="2">
    <location>
        <begin position="1"/>
        <end position="20"/>
    </location>
</feature>
<evidence type="ECO:0000313" key="3">
    <source>
        <dbReference type="EMBL" id="HIT85398.1"/>
    </source>
</evidence>
<organism evidence="3 4">
    <name type="scientific">Candidatus Ornithomonoglobus intestinigallinarum</name>
    <dbReference type="NCBI Taxonomy" id="2840894"/>
    <lineage>
        <taxon>Bacteria</taxon>
        <taxon>Bacillati</taxon>
        <taxon>Bacillota</taxon>
        <taxon>Clostridia</taxon>
        <taxon>Candidatus Ornithomonoglobus</taxon>
    </lineage>
</organism>
<keyword evidence="2" id="KW-0732">Signal</keyword>
<dbReference type="PANTHER" id="PTHR43649:SF16">
    <property type="entry name" value="SUGAR-BINDING LIPOPROTEIN"/>
    <property type="match status" value="1"/>
</dbReference>
<dbReference type="InterPro" id="IPR006059">
    <property type="entry name" value="SBP"/>
</dbReference>
<dbReference type="PROSITE" id="PS51257">
    <property type="entry name" value="PROKAR_LIPOPROTEIN"/>
    <property type="match status" value="1"/>
</dbReference>
<comment type="caution">
    <text evidence="3">The sequence shown here is derived from an EMBL/GenBank/DDBJ whole genome shotgun (WGS) entry which is preliminary data.</text>
</comment>
<dbReference type="PANTHER" id="PTHR43649">
    <property type="entry name" value="ARABINOSE-BINDING PROTEIN-RELATED"/>
    <property type="match status" value="1"/>
</dbReference>
<protein>
    <submittedName>
        <fullName evidence="3">Extracellular solute-binding protein</fullName>
    </submittedName>
</protein>
<dbReference type="SUPFAM" id="SSF53850">
    <property type="entry name" value="Periplasmic binding protein-like II"/>
    <property type="match status" value="1"/>
</dbReference>